<dbReference type="OrthoDB" id="8003764at2"/>
<dbReference type="RefSeq" id="WP_142586059.1">
    <property type="nucleotide sequence ID" value="NZ_CABFPH010000159.1"/>
</dbReference>
<protein>
    <submittedName>
        <fullName evidence="2">Uncharacterized protein</fullName>
    </submittedName>
</protein>
<gene>
    <name evidence="2" type="ORF">MET9862_05433</name>
</gene>
<keyword evidence="3" id="KW-1185">Reference proteome</keyword>
<evidence type="ECO:0000256" key="1">
    <source>
        <dbReference type="SAM" id="MobiDB-lite"/>
    </source>
</evidence>
<proteinExistence type="predicted"/>
<feature type="region of interest" description="Disordered" evidence="1">
    <location>
        <begin position="1"/>
        <end position="43"/>
    </location>
</feature>
<name>A0A509EKU4_9HYPH</name>
<dbReference type="EMBL" id="CABFPH010000159">
    <property type="protein sequence ID" value="VUD74800.1"/>
    <property type="molecule type" value="Genomic_DNA"/>
</dbReference>
<accession>A0A509EKU4</accession>
<reference evidence="2 3" key="1">
    <citation type="submission" date="2019-06" db="EMBL/GenBank/DDBJ databases">
        <authorList>
            <person name="Rodrigo-Torres L."/>
            <person name="Arahal R. D."/>
            <person name="Lucena T."/>
        </authorList>
    </citation>
    <scope>NUCLEOTIDE SEQUENCE [LARGE SCALE GENOMIC DNA]</scope>
    <source>
        <strain evidence="2 3">SB0023/3</strain>
    </source>
</reference>
<organism evidence="2 3">
    <name type="scientific">Methylobacterium symbioticum</name>
    <dbReference type="NCBI Taxonomy" id="2584084"/>
    <lineage>
        <taxon>Bacteria</taxon>
        <taxon>Pseudomonadati</taxon>
        <taxon>Pseudomonadota</taxon>
        <taxon>Alphaproteobacteria</taxon>
        <taxon>Hyphomicrobiales</taxon>
        <taxon>Methylobacteriaceae</taxon>
        <taxon>Methylobacterium</taxon>
    </lineage>
</organism>
<dbReference type="Proteomes" id="UP000410984">
    <property type="component" value="Unassembled WGS sequence"/>
</dbReference>
<evidence type="ECO:0000313" key="3">
    <source>
        <dbReference type="Proteomes" id="UP000410984"/>
    </source>
</evidence>
<evidence type="ECO:0000313" key="2">
    <source>
        <dbReference type="EMBL" id="VUD74800.1"/>
    </source>
</evidence>
<dbReference type="AlphaFoldDB" id="A0A509EKU4"/>
<sequence>MQSIPLAPATVPDPLRGPEPFAARFDRMRRGTGRRRRASEAPRGGLRLGWKTWLAIDASCHALFLTAIVVWPPLSACRAKAYQVGLYAGDTVEKCTRRGVAERLDRADQRIKMLIRGSGR</sequence>